<keyword evidence="2 5" id="KW-0472">Membrane</keyword>
<dbReference type="GO" id="GO:0001817">
    <property type="term" value="P:regulation of cytokine production"/>
    <property type="evidence" value="ECO:0007669"/>
    <property type="project" value="TreeGrafter"/>
</dbReference>
<dbReference type="Pfam" id="PF22705">
    <property type="entry name" value="C2-set_3"/>
    <property type="match status" value="1"/>
</dbReference>
<dbReference type="InterPro" id="IPR050504">
    <property type="entry name" value="IgSF_BTN/MOG"/>
</dbReference>
<dbReference type="Ensembl" id="ENSOMYT00000000793.2">
    <property type="protein sequence ID" value="ENSOMYP00000000679.2"/>
    <property type="gene ID" value="ENSOMYG00000000451.2"/>
</dbReference>
<dbReference type="PANTHER" id="PTHR24100:SF151">
    <property type="entry name" value="ICOS LIGAND"/>
    <property type="match status" value="1"/>
</dbReference>
<dbReference type="GO" id="GO:0050852">
    <property type="term" value="P:T cell receptor signaling pathway"/>
    <property type="evidence" value="ECO:0007669"/>
    <property type="project" value="TreeGrafter"/>
</dbReference>
<dbReference type="PANTHER" id="PTHR24100">
    <property type="entry name" value="BUTYROPHILIN"/>
    <property type="match status" value="1"/>
</dbReference>
<keyword evidence="4" id="KW-0393">Immunoglobulin domain</keyword>
<dbReference type="Gene3D" id="2.60.40.10">
    <property type="entry name" value="Immunoglobulins"/>
    <property type="match status" value="3"/>
</dbReference>
<name>A0A8C7LLB0_ONCMY</name>
<dbReference type="PROSITE" id="PS50835">
    <property type="entry name" value="IG_LIKE"/>
    <property type="match status" value="2"/>
</dbReference>
<dbReference type="InterPro" id="IPR036179">
    <property type="entry name" value="Ig-like_dom_sf"/>
</dbReference>
<dbReference type="InterPro" id="IPR013783">
    <property type="entry name" value="Ig-like_fold"/>
</dbReference>
<evidence type="ECO:0000256" key="6">
    <source>
        <dbReference type="SAM" id="SignalP"/>
    </source>
</evidence>
<dbReference type="Pfam" id="PF08205">
    <property type="entry name" value="C2-set_2"/>
    <property type="match status" value="1"/>
</dbReference>
<dbReference type="Proteomes" id="UP000694395">
    <property type="component" value="Chromosome 3"/>
</dbReference>
<reference evidence="8" key="2">
    <citation type="submission" date="2025-08" db="UniProtKB">
        <authorList>
            <consortium name="Ensembl"/>
        </authorList>
    </citation>
    <scope>IDENTIFICATION</scope>
</reference>
<keyword evidence="5" id="KW-0812">Transmembrane</keyword>
<evidence type="ECO:0000313" key="8">
    <source>
        <dbReference type="Ensembl" id="ENSOMYP00000000679.2"/>
    </source>
</evidence>
<evidence type="ECO:0000259" key="7">
    <source>
        <dbReference type="PROSITE" id="PS50835"/>
    </source>
</evidence>
<dbReference type="InterPro" id="IPR013162">
    <property type="entry name" value="CD80_C2-set"/>
</dbReference>
<evidence type="ECO:0000313" key="9">
    <source>
        <dbReference type="Proteomes" id="UP000694395"/>
    </source>
</evidence>
<dbReference type="GO" id="GO:0005102">
    <property type="term" value="F:signaling receptor binding"/>
    <property type="evidence" value="ECO:0007669"/>
    <property type="project" value="TreeGrafter"/>
</dbReference>
<dbReference type="AlphaFoldDB" id="A0A8C7LLB0"/>
<comment type="subcellular location">
    <subcellularLocation>
        <location evidence="1">Membrane</location>
    </subcellularLocation>
</comment>
<reference evidence="8" key="1">
    <citation type="submission" date="2020-07" db="EMBL/GenBank/DDBJ databases">
        <title>A long reads based de novo assembly of the rainbow trout Arlee double haploid line genome.</title>
        <authorList>
            <person name="Gao G."/>
            <person name="Palti Y."/>
        </authorList>
    </citation>
    <scope>NUCLEOTIDE SEQUENCE [LARGE SCALE GENOMIC DNA]</scope>
</reference>
<dbReference type="GO" id="GO:0009897">
    <property type="term" value="C:external side of plasma membrane"/>
    <property type="evidence" value="ECO:0007669"/>
    <property type="project" value="TreeGrafter"/>
</dbReference>
<evidence type="ECO:0000256" key="4">
    <source>
        <dbReference type="ARBA" id="ARBA00023319"/>
    </source>
</evidence>
<reference evidence="8" key="3">
    <citation type="submission" date="2025-09" db="UniProtKB">
        <authorList>
            <consortium name="Ensembl"/>
        </authorList>
    </citation>
    <scope>IDENTIFICATION</scope>
</reference>
<proteinExistence type="predicted"/>
<gene>
    <name evidence="8" type="primary">LOC110520640</name>
</gene>
<sequence length="406" mass="45362">MVCVHLKMAVGIVLAVLLYVISVVSSTHPKEQTVVGIIGQPVLLPCDRSTLATPNYPTKTRIYWQDLTPRVLHVFKDGNEEYVHQNLWYKNRTTINTDQLASGNLSLLLNPVNVRDNLLTCKVFLIINGVNSQECQITVNVAASYQKPTLNFTDMTLVCTTHGGFPEHQVTWRTHNRTLERHEAVTKTTQDPGTGTYNISSQVNVTEGQNITCSIYNPILNETQSNFIVIPASKEENHLLKWILAAVCPLVVLLTAVVLCVKYPNLRKSWRKMIHCCPEPEPENTAQEPARFPTPSVTVNKTNMNATCSTQGGYPQPVVTWTIQDRGNHTLDPWEVQTNITLDSESGLYSVWSQVNITENQTVTCHIFNPVLRETVSNTTIVSPSKSINTDPAGACDRTQHLIFMN</sequence>
<evidence type="ECO:0000256" key="3">
    <source>
        <dbReference type="ARBA" id="ARBA00023157"/>
    </source>
</evidence>
<dbReference type="InterPro" id="IPR053896">
    <property type="entry name" value="BTN3A2-like_Ig-C"/>
</dbReference>
<feature type="domain" description="Ig-like" evidence="7">
    <location>
        <begin position="282"/>
        <end position="383"/>
    </location>
</feature>
<accession>A0A8C7LLB0</accession>
<organism evidence="8 9">
    <name type="scientific">Oncorhynchus mykiss</name>
    <name type="common">Rainbow trout</name>
    <name type="synonym">Salmo gairdneri</name>
    <dbReference type="NCBI Taxonomy" id="8022"/>
    <lineage>
        <taxon>Eukaryota</taxon>
        <taxon>Metazoa</taxon>
        <taxon>Chordata</taxon>
        <taxon>Craniata</taxon>
        <taxon>Vertebrata</taxon>
        <taxon>Euteleostomi</taxon>
        <taxon>Actinopterygii</taxon>
        <taxon>Neopterygii</taxon>
        <taxon>Teleostei</taxon>
        <taxon>Protacanthopterygii</taxon>
        <taxon>Salmoniformes</taxon>
        <taxon>Salmonidae</taxon>
        <taxon>Salmoninae</taxon>
        <taxon>Oncorhynchus</taxon>
    </lineage>
</organism>
<dbReference type="InterPro" id="IPR007110">
    <property type="entry name" value="Ig-like_dom"/>
</dbReference>
<dbReference type="SUPFAM" id="SSF48726">
    <property type="entry name" value="Immunoglobulin"/>
    <property type="match status" value="3"/>
</dbReference>
<evidence type="ECO:0000256" key="5">
    <source>
        <dbReference type="SAM" id="Phobius"/>
    </source>
</evidence>
<feature type="domain" description="Ig-like" evidence="7">
    <location>
        <begin position="155"/>
        <end position="229"/>
    </location>
</feature>
<keyword evidence="6" id="KW-0732">Signal</keyword>
<feature type="chain" id="PRO_5035472791" description="Ig-like domain-containing protein" evidence="6">
    <location>
        <begin position="27"/>
        <end position="406"/>
    </location>
</feature>
<keyword evidence="5" id="KW-1133">Transmembrane helix</keyword>
<protein>
    <recommendedName>
        <fullName evidence="7">Ig-like domain-containing protein</fullName>
    </recommendedName>
</protein>
<evidence type="ECO:0000256" key="2">
    <source>
        <dbReference type="ARBA" id="ARBA00023136"/>
    </source>
</evidence>
<feature type="transmembrane region" description="Helical" evidence="5">
    <location>
        <begin position="242"/>
        <end position="263"/>
    </location>
</feature>
<evidence type="ECO:0000256" key="1">
    <source>
        <dbReference type="ARBA" id="ARBA00004370"/>
    </source>
</evidence>
<keyword evidence="9" id="KW-1185">Reference proteome</keyword>
<feature type="signal peptide" evidence="6">
    <location>
        <begin position="1"/>
        <end position="26"/>
    </location>
</feature>
<dbReference type="GeneTree" id="ENSGT00940000154641"/>
<keyword evidence="3" id="KW-1015">Disulfide bond</keyword>